<accession>X1B255</accession>
<dbReference type="EMBL" id="BART01010665">
    <property type="protein sequence ID" value="GAG89864.1"/>
    <property type="molecule type" value="Genomic_DNA"/>
</dbReference>
<sequence>MHQLTLERECDYYGVQLVCGDAPTGNDWASQTTRLIQAQANSLRIKTNRDNVLAGNIARVMTGKVPCHRAPYGYILVTDKVIDQRTGRVKVNSASWETKKADSD</sequence>
<dbReference type="AlphaFoldDB" id="X1B255"/>
<feature type="non-terminal residue" evidence="1">
    <location>
        <position position="104"/>
    </location>
</feature>
<gene>
    <name evidence="1" type="ORF">S01H4_23082</name>
</gene>
<organism evidence="1">
    <name type="scientific">marine sediment metagenome</name>
    <dbReference type="NCBI Taxonomy" id="412755"/>
    <lineage>
        <taxon>unclassified sequences</taxon>
        <taxon>metagenomes</taxon>
        <taxon>ecological metagenomes</taxon>
    </lineage>
</organism>
<name>X1B255_9ZZZZ</name>
<protein>
    <submittedName>
        <fullName evidence="1">Uncharacterized protein</fullName>
    </submittedName>
</protein>
<evidence type="ECO:0000313" key="1">
    <source>
        <dbReference type="EMBL" id="GAG89864.1"/>
    </source>
</evidence>
<proteinExistence type="predicted"/>
<reference evidence="1" key="1">
    <citation type="journal article" date="2014" name="Front. Microbiol.">
        <title>High frequency of phylogenetically diverse reductive dehalogenase-homologous genes in deep subseafloor sedimentary metagenomes.</title>
        <authorList>
            <person name="Kawai M."/>
            <person name="Futagami T."/>
            <person name="Toyoda A."/>
            <person name="Takaki Y."/>
            <person name="Nishi S."/>
            <person name="Hori S."/>
            <person name="Arai W."/>
            <person name="Tsubouchi T."/>
            <person name="Morono Y."/>
            <person name="Uchiyama I."/>
            <person name="Ito T."/>
            <person name="Fujiyama A."/>
            <person name="Inagaki F."/>
            <person name="Takami H."/>
        </authorList>
    </citation>
    <scope>NUCLEOTIDE SEQUENCE</scope>
    <source>
        <strain evidence="1">Expedition CK06-06</strain>
    </source>
</reference>
<comment type="caution">
    <text evidence="1">The sequence shown here is derived from an EMBL/GenBank/DDBJ whole genome shotgun (WGS) entry which is preliminary data.</text>
</comment>